<evidence type="ECO:0008006" key="3">
    <source>
        <dbReference type="Google" id="ProtNLM"/>
    </source>
</evidence>
<dbReference type="Proteomes" id="UP001356095">
    <property type="component" value="Unassembled WGS sequence"/>
</dbReference>
<protein>
    <recommendedName>
        <fullName evidence="3">Tail terminator</fullName>
    </recommendedName>
</protein>
<name>A0ABU7KD80_9ACTN</name>
<organism evidence="1 2">
    <name type="scientific">Nocardiopsis codii</name>
    <dbReference type="NCBI Taxonomy" id="3065942"/>
    <lineage>
        <taxon>Bacteria</taxon>
        <taxon>Bacillati</taxon>
        <taxon>Actinomycetota</taxon>
        <taxon>Actinomycetes</taxon>
        <taxon>Streptosporangiales</taxon>
        <taxon>Nocardiopsidaceae</taxon>
        <taxon>Nocardiopsis</taxon>
    </lineage>
</organism>
<dbReference type="RefSeq" id="WP_330093948.1">
    <property type="nucleotide sequence ID" value="NZ_JAUZMY010000026.1"/>
</dbReference>
<accession>A0ABU7KD80</accession>
<evidence type="ECO:0000313" key="1">
    <source>
        <dbReference type="EMBL" id="MEE2040179.1"/>
    </source>
</evidence>
<evidence type="ECO:0000313" key="2">
    <source>
        <dbReference type="Proteomes" id="UP001356095"/>
    </source>
</evidence>
<reference evidence="1 2" key="1">
    <citation type="submission" date="2023-08" db="EMBL/GenBank/DDBJ databases">
        <authorList>
            <person name="Girao M."/>
            <person name="Carvalho M.F."/>
        </authorList>
    </citation>
    <scope>NUCLEOTIDE SEQUENCE [LARGE SCALE GENOMIC DNA]</scope>
    <source>
        <strain evidence="1 2">CT-R113</strain>
    </source>
</reference>
<gene>
    <name evidence="1" type="ORF">Q8791_23460</name>
</gene>
<keyword evidence="2" id="KW-1185">Reference proteome</keyword>
<proteinExistence type="predicted"/>
<comment type="caution">
    <text evidence="1">The sequence shown here is derived from an EMBL/GenBank/DDBJ whole genome shotgun (WGS) entry which is preliminary data.</text>
</comment>
<dbReference type="EMBL" id="JAUZMY010000026">
    <property type="protein sequence ID" value="MEE2040179.1"/>
    <property type="molecule type" value="Genomic_DNA"/>
</dbReference>
<sequence>MSALLDPDAPNLLATVVSWHTQEVPEIRTVTKRPAGARLEEALKAGPLLRVGPQPGGTRSWAGDTTMILDCDWYDTDLDVIQAAVKASVAAFERLAARFWAGVLVDDCAVHLEPGSARHESEHILRYYGAFRVNTRA</sequence>